<gene>
    <name evidence="2" type="ORF">FNT36_03200</name>
</gene>
<dbReference type="EMBL" id="VMRJ01000001">
    <property type="protein sequence ID" value="TVT43113.1"/>
    <property type="molecule type" value="Genomic_DNA"/>
</dbReference>
<keyword evidence="3" id="KW-1185">Reference proteome</keyword>
<evidence type="ECO:0000313" key="3">
    <source>
        <dbReference type="Proteomes" id="UP000317624"/>
    </source>
</evidence>
<feature type="compositionally biased region" description="Basic and acidic residues" evidence="1">
    <location>
        <begin position="8"/>
        <end position="29"/>
    </location>
</feature>
<proteinExistence type="predicted"/>
<dbReference type="RefSeq" id="WP_144844287.1">
    <property type="nucleotide sequence ID" value="NZ_VMRJ01000001.1"/>
</dbReference>
<feature type="region of interest" description="Disordered" evidence="1">
    <location>
        <begin position="1"/>
        <end position="45"/>
    </location>
</feature>
<reference evidence="2 3" key="1">
    <citation type="submission" date="2019-07" db="EMBL/GenBank/DDBJ databases">
        <title>Hymenobacter sp. straun FUR1 Genome sequencing and assembly.</title>
        <authorList>
            <person name="Chhetri G."/>
        </authorList>
    </citation>
    <scope>NUCLEOTIDE SEQUENCE [LARGE SCALE GENOMIC DNA]</scope>
    <source>
        <strain evidence="2 3">Fur1</strain>
    </source>
</reference>
<evidence type="ECO:0000313" key="2">
    <source>
        <dbReference type="EMBL" id="TVT43113.1"/>
    </source>
</evidence>
<accession>A0A558C2U2</accession>
<sequence length="93" mass="10177">MSQTAEQKAAKEVEKAQKEAEKAAKEAADKQNQLESGEKAAETQKIKFLRSHPRYGYWPGDTADLAAEHVELLTSGGFAELVAAPETESENEE</sequence>
<protein>
    <submittedName>
        <fullName evidence="2">Uncharacterized protein</fullName>
    </submittedName>
</protein>
<organism evidence="2 3">
    <name type="scientific">Hymenobacter setariae</name>
    <dbReference type="NCBI Taxonomy" id="2594794"/>
    <lineage>
        <taxon>Bacteria</taxon>
        <taxon>Pseudomonadati</taxon>
        <taxon>Bacteroidota</taxon>
        <taxon>Cytophagia</taxon>
        <taxon>Cytophagales</taxon>
        <taxon>Hymenobacteraceae</taxon>
        <taxon>Hymenobacter</taxon>
    </lineage>
</organism>
<dbReference type="AlphaFoldDB" id="A0A558C2U2"/>
<comment type="caution">
    <text evidence="2">The sequence shown here is derived from an EMBL/GenBank/DDBJ whole genome shotgun (WGS) entry which is preliminary data.</text>
</comment>
<name>A0A558C2U2_9BACT</name>
<feature type="compositionally biased region" description="Basic and acidic residues" evidence="1">
    <location>
        <begin position="36"/>
        <end position="45"/>
    </location>
</feature>
<evidence type="ECO:0000256" key="1">
    <source>
        <dbReference type="SAM" id="MobiDB-lite"/>
    </source>
</evidence>
<dbReference type="Proteomes" id="UP000317624">
    <property type="component" value="Unassembled WGS sequence"/>
</dbReference>